<evidence type="ECO:0000313" key="2">
    <source>
        <dbReference type="Proteomes" id="UP000678679"/>
    </source>
</evidence>
<dbReference type="RefSeq" id="WP_169662977.1">
    <property type="nucleotide sequence ID" value="NZ_CP076132.1"/>
</dbReference>
<dbReference type="AlphaFoldDB" id="A0AAX1N619"/>
<gene>
    <name evidence="1" type="ORF">KMW28_17855</name>
</gene>
<name>A0AAX1N619_9BACT</name>
<evidence type="ECO:0000313" key="1">
    <source>
        <dbReference type="EMBL" id="QWG01507.1"/>
    </source>
</evidence>
<organism evidence="1 2">
    <name type="scientific">Flammeovirga yaeyamensis</name>
    <dbReference type="NCBI Taxonomy" id="367791"/>
    <lineage>
        <taxon>Bacteria</taxon>
        <taxon>Pseudomonadati</taxon>
        <taxon>Bacteroidota</taxon>
        <taxon>Cytophagia</taxon>
        <taxon>Cytophagales</taxon>
        <taxon>Flammeovirgaceae</taxon>
        <taxon>Flammeovirga</taxon>
    </lineage>
</organism>
<proteinExistence type="predicted"/>
<accession>A0AAX1N619</accession>
<reference evidence="1 2" key="1">
    <citation type="submission" date="2021-05" db="EMBL/GenBank/DDBJ databases">
        <title>Comparative genomic studies on the polysaccharide-degrading batcterial strains of the Flammeovirga genus.</title>
        <authorList>
            <person name="Zewei F."/>
            <person name="Zheng Z."/>
            <person name="Yu L."/>
            <person name="Ruyue G."/>
            <person name="Yanhong M."/>
            <person name="Yuanyuan C."/>
            <person name="Jingyan G."/>
            <person name="Wenjun H."/>
        </authorList>
    </citation>
    <scope>NUCLEOTIDE SEQUENCE [LARGE SCALE GENOMIC DNA]</scope>
    <source>
        <strain evidence="1 2">NBRC:100898</strain>
    </source>
</reference>
<sequence>MINITNIVTQHTHSFKQAFITILFFIGGYTTTFAQENKISSITIYKVEDEDLLDNELAQERVMISIFNQNVNESWRFFFENKKLMALACDEKKLDFIELLPSKRQYFYNSEQNINVSFKLKNDDTFEILITKNTIRLQSFLLKIPSEKLFFLDNLNKKHIESS</sequence>
<dbReference type="Proteomes" id="UP000678679">
    <property type="component" value="Chromosome 1"/>
</dbReference>
<protein>
    <submittedName>
        <fullName evidence="1">Uncharacterized protein</fullName>
    </submittedName>
</protein>
<keyword evidence="2" id="KW-1185">Reference proteome</keyword>
<dbReference type="KEGG" id="fya:KMW28_17855"/>
<dbReference type="EMBL" id="CP076132">
    <property type="protein sequence ID" value="QWG01507.1"/>
    <property type="molecule type" value="Genomic_DNA"/>
</dbReference>